<evidence type="ECO:0000259" key="4">
    <source>
        <dbReference type="PROSITE" id="PS01124"/>
    </source>
</evidence>
<dbReference type="InterPro" id="IPR018062">
    <property type="entry name" value="HTH_AraC-typ_CS"/>
</dbReference>
<evidence type="ECO:0000256" key="2">
    <source>
        <dbReference type="ARBA" id="ARBA00023125"/>
    </source>
</evidence>
<evidence type="ECO:0000256" key="3">
    <source>
        <dbReference type="ARBA" id="ARBA00023163"/>
    </source>
</evidence>
<dbReference type="GO" id="GO:0003700">
    <property type="term" value="F:DNA-binding transcription factor activity"/>
    <property type="evidence" value="ECO:0007669"/>
    <property type="project" value="InterPro"/>
</dbReference>
<dbReference type="PANTHER" id="PTHR46796:SF12">
    <property type="entry name" value="HTH-TYPE DNA-BINDING TRANSCRIPTIONAL ACTIVATOR EUTR"/>
    <property type="match status" value="1"/>
</dbReference>
<evidence type="ECO:0000256" key="1">
    <source>
        <dbReference type="ARBA" id="ARBA00023015"/>
    </source>
</evidence>
<accession>A0A4R6JYU7</accession>
<dbReference type="InterPro" id="IPR018060">
    <property type="entry name" value="HTH_AraC"/>
</dbReference>
<evidence type="ECO:0000313" key="5">
    <source>
        <dbReference type="EMBL" id="TDO40456.1"/>
    </source>
</evidence>
<proteinExistence type="predicted"/>
<comment type="caution">
    <text evidence="5">The sequence shown here is derived from an EMBL/GenBank/DDBJ whole genome shotgun (WGS) entry which is preliminary data.</text>
</comment>
<dbReference type="EMBL" id="SNWR01000001">
    <property type="protein sequence ID" value="TDO40456.1"/>
    <property type="molecule type" value="Genomic_DNA"/>
</dbReference>
<dbReference type="GO" id="GO:0043565">
    <property type="term" value="F:sequence-specific DNA binding"/>
    <property type="evidence" value="ECO:0007669"/>
    <property type="project" value="InterPro"/>
</dbReference>
<name>A0A4R6JYU7_9ACTN</name>
<keyword evidence="3" id="KW-0804">Transcription</keyword>
<dbReference type="PROSITE" id="PS01124">
    <property type="entry name" value="HTH_ARAC_FAMILY_2"/>
    <property type="match status" value="1"/>
</dbReference>
<dbReference type="SUPFAM" id="SSF46689">
    <property type="entry name" value="Homeodomain-like"/>
    <property type="match status" value="2"/>
</dbReference>
<dbReference type="PROSITE" id="PS00041">
    <property type="entry name" value="HTH_ARAC_FAMILY_1"/>
    <property type="match status" value="1"/>
</dbReference>
<dbReference type="PANTHER" id="PTHR46796">
    <property type="entry name" value="HTH-TYPE TRANSCRIPTIONAL ACTIVATOR RHAS-RELATED"/>
    <property type="match status" value="1"/>
</dbReference>
<keyword evidence="2" id="KW-0238">DNA-binding</keyword>
<dbReference type="InterPro" id="IPR009057">
    <property type="entry name" value="Homeodomain-like_sf"/>
</dbReference>
<dbReference type="Pfam" id="PF14525">
    <property type="entry name" value="AraC_binding_2"/>
    <property type="match status" value="1"/>
</dbReference>
<dbReference type="Proteomes" id="UP000294901">
    <property type="component" value="Unassembled WGS sequence"/>
</dbReference>
<dbReference type="SMART" id="SM00342">
    <property type="entry name" value="HTH_ARAC"/>
    <property type="match status" value="1"/>
</dbReference>
<evidence type="ECO:0000313" key="6">
    <source>
        <dbReference type="Proteomes" id="UP000294901"/>
    </source>
</evidence>
<dbReference type="OrthoDB" id="5464689at2"/>
<dbReference type="AlphaFoldDB" id="A0A4R6JYU7"/>
<dbReference type="InterPro" id="IPR050204">
    <property type="entry name" value="AraC_XylS_family_regulators"/>
</dbReference>
<sequence>MADVYPRFAPVLPDVPDIVHFTGANIDEARSVLNRFFYPVAVGMPEGSGDFQLEVGVIQLGPLTVGQLSFANPVTLLVAELDAYHVSIPTAGHLHARHAGHEVVAGPSTGVIFGPGSPVYTSREADSVELAVKVERKALEAELSGLLGRPIEGSLGLPPEVDFSTGPGYSWIRLIRLLCDELEYESSLFSEPAMAEQLRSTILSGLLLCLPHRYHAELTGPVTAGPPRAIRRVVDAIQSEPERAFTVSDLARIANMSVRSLQEGFRRHVGTAPMTYLQQVRLGRAQEALRRADPVRVTVAAVAHRWGFAHLGRFASAYRARFGESPSETLRSPR</sequence>
<keyword evidence="1" id="KW-0805">Transcription regulation</keyword>
<keyword evidence="6" id="KW-1185">Reference proteome</keyword>
<organism evidence="5 6">
    <name type="scientific">Paractinoplanes brasiliensis</name>
    <dbReference type="NCBI Taxonomy" id="52695"/>
    <lineage>
        <taxon>Bacteria</taxon>
        <taxon>Bacillati</taxon>
        <taxon>Actinomycetota</taxon>
        <taxon>Actinomycetes</taxon>
        <taxon>Micromonosporales</taxon>
        <taxon>Micromonosporaceae</taxon>
        <taxon>Paractinoplanes</taxon>
    </lineage>
</organism>
<feature type="domain" description="HTH araC/xylS-type" evidence="4">
    <location>
        <begin position="231"/>
        <end position="332"/>
    </location>
</feature>
<reference evidence="5 6" key="1">
    <citation type="submission" date="2019-03" db="EMBL/GenBank/DDBJ databases">
        <title>Sequencing the genomes of 1000 actinobacteria strains.</title>
        <authorList>
            <person name="Klenk H.-P."/>
        </authorList>
    </citation>
    <scope>NUCLEOTIDE SEQUENCE [LARGE SCALE GENOMIC DNA]</scope>
    <source>
        <strain evidence="5 6">DSM 43805</strain>
    </source>
</reference>
<protein>
    <submittedName>
        <fullName evidence="5">AraC family transcriptional regulator</fullName>
    </submittedName>
</protein>
<dbReference type="RefSeq" id="WP_133874632.1">
    <property type="nucleotide sequence ID" value="NZ_BOMD01000007.1"/>
</dbReference>
<gene>
    <name evidence="5" type="ORF">C8E87_4170</name>
</gene>
<dbReference type="Gene3D" id="1.10.10.60">
    <property type="entry name" value="Homeodomain-like"/>
    <property type="match status" value="1"/>
</dbReference>
<dbReference type="InterPro" id="IPR035418">
    <property type="entry name" value="AraC-bd_2"/>
</dbReference>
<dbReference type="Pfam" id="PF12833">
    <property type="entry name" value="HTH_18"/>
    <property type="match status" value="1"/>
</dbReference>